<organism evidence="4 5">
    <name type="scientific">Plasmodium ovale</name>
    <name type="common">malaria parasite P. ovale</name>
    <dbReference type="NCBI Taxonomy" id="36330"/>
    <lineage>
        <taxon>Eukaryota</taxon>
        <taxon>Sar</taxon>
        <taxon>Alveolata</taxon>
        <taxon>Apicomplexa</taxon>
        <taxon>Aconoidasida</taxon>
        <taxon>Haemosporida</taxon>
        <taxon>Plasmodiidae</taxon>
        <taxon>Plasmodium</taxon>
        <taxon>Plasmodium (Plasmodium)</taxon>
    </lineage>
</organism>
<feature type="region of interest" description="Disordered" evidence="2">
    <location>
        <begin position="114"/>
        <end position="162"/>
    </location>
</feature>
<dbReference type="EMBL" id="LT594513">
    <property type="protein sequence ID" value="SBT77242.1"/>
    <property type="molecule type" value="Genomic_DNA"/>
</dbReference>
<evidence type="ECO:0008006" key="6">
    <source>
        <dbReference type="Google" id="ProtNLM"/>
    </source>
</evidence>
<feature type="compositionally biased region" description="Basic and acidic residues" evidence="2">
    <location>
        <begin position="135"/>
        <end position="147"/>
    </location>
</feature>
<dbReference type="OrthoDB" id="371050at2759"/>
<feature type="compositionally biased region" description="Low complexity" evidence="2">
    <location>
        <begin position="120"/>
        <end position="132"/>
    </location>
</feature>
<dbReference type="VEuPathDB" id="PlasmoDB:POWCR01_090037800"/>
<keyword evidence="1" id="KW-0175">Coiled coil</keyword>
<evidence type="ECO:0000313" key="5">
    <source>
        <dbReference type="Proteomes" id="UP000243200"/>
    </source>
</evidence>
<gene>
    <name evidence="4" type="primary">PowCR01_090037800</name>
    <name evidence="4" type="ORF">POWCR01_090037800</name>
</gene>
<reference evidence="4 5" key="1">
    <citation type="submission" date="2016-06" db="EMBL/GenBank/DDBJ databases">
        <authorList>
            <consortium name="Pathogen Informatics"/>
        </authorList>
    </citation>
    <scope>NUCLEOTIDE SEQUENCE [LARGE SCALE GENOMIC DNA]</scope>
    <source>
        <strain evidence="4">PowCR01</strain>
    </source>
</reference>
<evidence type="ECO:0000313" key="4">
    <source>
        <dbReference type="EMBL" id="SBT77242.1"/>
    </source>
</evidence>
<dbReference type="Proteomes" id="UP000243200">
    <property type="component" value="Chromosome 9"/>
</dbReference>
<feature type="chain" id="PRO_5008678055" description="Reticulocyte binding protein" evidence="3">
    <location>
        <begin position="27"/>
        <end position="577"/>
    </location>
</feature>
<name>A0A1C3KSW7_PLAOA</name>
<feature type="signal peptide" evidence="3">
    <location>
        <begin position="1"/>
        <end position="26"/>
    </location>
</feature>
<evidence type="ECO:0000256" key="1">
    <source>
        <dbReference type="SAM" id="Coils"/>
    </source>
</evidence>
<dbReference type="AlphaFoldDB" id="A0A1C3KSW7"/>
<evidence type="ECO:0000256" key="3">
    <source>
        <dbReference type="SAM" id="SignalP"/>
    </source>
</evidence>
<dbReference type="VEuPathDB" id="PlasmoDB:PocGH01_09042600"/>
<keyword evidence="3" id="KW-0732">Signal</keyword>
<proteinExistence type="predicted"/>
<evidence type="ECO:0000256" key="2">
    <source>
        <dbReference type="SAM" id="MobiDB-lite"/>
    </source>
</evidence>
<sequence>MYTRKGTNFCFYIFVFFFFLSKICNGKRTIFNEAGKQVLDTPEKSLIKACLRVSNAIKYYEEFLKNYPYDDKCLIYSEIGNSTLEKHKLQNYNCYAKIQKPLCKLSYTDTGEEEGEMGHTNGVTGITGVTGVMRDSSKNKSDTNLDTHEEEDNSSELGENKTTRRHADESICSYTKKFFIHLIRRCLEGGYNDPLVHCASFDIDKKIIMNGPLFCESSYERRSIKDSSSRAISIYGNHYNKYIIKTFDFKKEQYDNCLNMVNIYNTCSIVEKNSFNNTNRDLCLTKRSKHFCHTIIEKENDLNYIYTCSDIFLPYLLSSKDHKKTNTHLCYHIENYVTILKEKKNYYLKEKKKLEENVKNMKLTQKLYKIVENTFHILNEETKASSLVVNNLFNNLKKIKNKNILSDEYMLKLSKINEDITKLEKLINSIDYPILNMTTIDANISLVNKNKKCIEDFVKMERDISYISNEINDYIHINKKSILKEKKNGKLNFYELKKLKNKQENLSKLIQNYAEKSSNSVFQYNKSLTKHFIMDIKNFNNLVEVYTSQISLLIKMGISPMTGKDVAQFTYVAGGRA</sequence>
<feature type="coiled-coil region" evidence="1">
    <location>
        <begin position="337"/>
        <end position="364"/>
    </location>
</feature>
<protein>
    <recommendedName>
        <fullName evidence="6">Reticulocyte binding protein</fullName>
    </recommendedName>
</protein>
<accession>A0A1C3KSW7</accession>